<evidence type="ECO:0000313" key="2">
    <source>
        <dbReference type="EMBL" id="KMT21968.1"/>
    </source>
</evidence>
<evidence type="ECO:0000313" key="3">
    <source>
        <dbReference type="Proteomes" id="UP000036756"/>
    </source>
</evidence>
<dbReference type="PATRIC" id="fig|1121307.3.peg.1592"/>
<dbReference type="Proteomes" id="UP000036756">
    <property type="component" value="Unassembled WGS sequence"/>
</dbReference>
<proteinExistence type="predicted"/>
<comment type="caution">
    <text evidence="2">The sequence shown here is derived from an EMBL/GenBank/DDBJ whole genome shotgun (WGS) entry which is preliminary data.</text>
</comment>
<sequence>MKLYFPTSSLNFNDIFATESISPRAFYEKRTYGTKRHFGTELSIGNKFITLFSKVPSFKLADSLESEYEEYPIIFEFDIDDIEYELDKVSQDVYITSKTIYFNKSNTKVLFLSQVHLDRILAKSKTVYETKLIIKYIDKFEVIKDLYLNNIELDENKDCEYTQSDIEIEIIKDTLFNNVKGLYYAYAIRRCIDQYIRKAEEYNLMLKYISPVKNLIGFYKKTNTKYSEIFIDKFTFDIKYIERYSELLREECDEFNNWLNVIDVNNNEISFCDIGLKDSEELKVYEIITNCIMKSPKSKVGDIDKEEIEELIKGIGKEITKQFGEESLQRKECALIYKKIANRMYEIDVNEITSDVLQNFLAFISKYDNISDMNDYLQYKNIKYDYVAYSFLGAFLGFSGLDKNIFYNLFNSSNEKILETIDNNLDKLRKEIYFKNEEPSKYEENSGGTLEPIDATENKGVVDDVESKNVLEDNVVKKGIYEEIQRIRKDKKIKDILKKSFIDVKSRIQVKIENLESNIRITVPESENFKTMYVYLIHKDSIQEGEREEFKKQLNDIGIINNRIQGNYPIYRYNKFFEDNVFTLNLEEEEFLLECLKDM</sequence>
<evidence type="ECO:0000256" key="1">
    <source>
        <dbReference type="SAM" id="Coils"/>
    </source>
</evidence>
<feature type="coiled-coil region" evidence="1">
    <location>
        <begin position="411"/>
        <end position="438"/>
    </location>
</feature>
<dbReference type="OrthoDB" id="3036093at2"/>
<name>A0A0J8DCI4_CLOCY</name>
<keyword evidence="1" id="KW-0175">Coiled coil</keyword>
<keyword evidence="3" id="KW-1185">Reference proteome</keyword>
<dbReference type="AlphaFoldDB" id="A0A0J8DCI4"/>
<reference evidence="2 3" key="1">
    <citation type="submission" date="2015-06" db="EMBL/GenBank/DDBJ databases">
        <title>Draft genome sequence of the purine-degrading Clostridium cylindrosporum HC-1 (DSM 605).</title>
        <authorList>
            <person name="Poehlein A."/>
            <person name="Schiel-Bengelsdorf B."/>
            <person name="Bengelsdorf F."/>
            <person name="Daniel R."/>
            <person name="Duerre P."/>
        </authorList>
    </citation>
    <scope>NUCLEOTIDE SEQUENCE [LARGE SCALE GENOMIC DNA]</scope>
    <source>
        <strain evidence="2 3">DSM 605</strain>
    </source>
</reference>
<dbReference type="EMBL" id="LFVU01000026">
    <property type="protein sequence ID" value="KMT21968.1"/>
    <property type="molecule type" value="Genomic_DNA"/>
</dbReference>
<accession>A0A0J8DCI4</accession>
<protein>
    <submittedName>
        <fullName evidence="2">Uncharacterized protein</fullName>
    </submittedName>
</protein>
<dbReference type="RefSeq" id="WP_048570607.1">
    <property type="nucleotide sequence ID" value="NZ_LFVU01000026.1"/>
</dbReference>
<organism evidence="2 3">
    <name type="scientific">Clostridium cylindrosporum DSM 605</name>
    <dbReference type="NCBI Taxonomy" id="1121307"/>
    <lineage>
        <taxon>Bacteria</taxon>
        <taxon>Bacillati</taxon>
        <taxon>Bacillota</taxon>
        <taxon>Clostridia</taxon>
        <taxon>Eubacteriales</taxon>
        <taxon>Clostridiaceae</taxon>
        <taxon>Clostridium</taxon>
    </lineage>
</organism>
<gene>
    <name evidence="2" type="ORF">CLCY_3c02390</name>
</gene>